<organism evidence="1 2">
    <name type="scientific">Kalanchoe fedtschenkoi</name>
    <name type="common">Lavender scallops</name>
    <name type="synonym">South American air plant</name>
    <dbReference type="NCBI Taxonomy" id="63787"/>
    <lineage>
        <taxon>Eukaryota</taxon>
        <taxon>Viridiplantae</taxon>
        <taxon>Streptophyta</taxon>
        <taxon>Embryophyta</taxon>
        <taxon>Tracheophyta</taxon>
        <taxon>Spermatophyta</taxon>
        <taxon>Magnoliopsida</taxon>
        <taxon>eudicotyledons</taxon>
        <taxon>Gunneridae</taxon>
        <taxon>Pentapetalae</taxon>
        <taxon>Saxifragales</taxon>
        <taxon>Crassulaceae</taxon>
        <taxon>Kalanchoe</taxon>
    </lineage>
</organism>
<name>A0A7N0TZF1_KALFE</name>
<protein>
    <submittedName>
        <fullName evidence="1">Uncharacterized protein</fullName>
    </submittedName>
</protein>
<keyword evidence="2" id="KW-1185">Reference proteome</keyword>
<evidence type="ECO:0000313" key="1">
    <source>
        <dbReference type="EnsemblPlants" id="Kaladp0048s0784.1.v1.1.CDS.1"/>
    </source>
</evidence>
<dbReference type="AlphaFoldDB" id="A0A7N0TZF1"/>
<dbReference type="Gramene" id="Kaladp0048s0784.1.v1.1">
    <property type="protein sequence ID" value="Kaladp0048s0784.1.v1.1.CDS.1"/>
    <property type="gene ID" value="Kaladp0048s0784.v1.1"/>
</dbReference>
<dbReference type="EnsemblPlants" id="Kaladp0048s0784.1.v1.1">
    <property type="protein sequence ID" value="Kaladp0048s0784.1.v1.1.CDS.1"/>
    <property type="gene ID" value="Kaladp0048s0784.v1.1"/>
</dbReference>
<sequence length="55" mass="5853">MSNKKIGSLGFIYGNLGQKNWIEVGIGGTVGAWTIATDMSNREIGSLGFSYGILE</sequence>
<reference evidence="1" key="1">
    <citation type="submission" date="2021-01" db="UniProtKB">
        <authorList>
            <consortium name="EnsemblPlants"/>
        </authorList>
    </citation>
    <scope>IDENTIFICATION</scope>
</reference>
<evidence type="ECO:0000313" key="2">
    <source>
        <dbReference type="Proteomes" id="UP000594263"/>
    </source>
</evidence>
<proteinExistence type="predicted"/>
<accession>A0A7N0TZF1</accession>
<dbReference type="Proteomes" id="UP000594263">
    <property type="component" value="Unplaced"/>
</dbReference>